<evidence type="ECO:0000259" key="1">
    <source>
        <dbReference type="Pfam" id="PF04471"/>
    </source>
</evidence>
<evidence type="ECO:0000313" key="3">
    <source>
        <dbReference type="Proteomes" id="UP000606776"/>
    </source>
</evidence>
<name>A0ABR9V8H3_9CYAN</name>
<dbReference type="EMBL" id="JADEWB010000005">
    <property type="protein sequence ID" value="MBE9234790.1"/>
    <property type="molecule type" value="Genomic_DNA"/>
</dbReference>
<dbReference type="Pfam" id="PF04471">
    <property type="entry name" value="Mrr_cat"/>
    <property type="match status" value="1"/>
</dbReference>
<dbReference type="Proteomes" id="UP000606776">
    <property type="component" value="Unassembled WGS sequence"/>
</dbReference>
<keyword evidence="2" id="KW-0255">Endonuclease</keyword>
<accession>A0ABR9V8H3</accession>
<dbReference type="SUPFAM" id="SSF52980">
    <property type="entry name" value="Restriction endonuclease-like"/>
    <property type="match status" value="1"/>
</dbReference>
<feature type="domain" description="Restriction endonuclease type IV Mrr" evidence="1">
    <location>
        <begin position="38"/>
        <end position="148"/>
    </location>
</feature>
<comment type="caution">
    <text evidence="2">The sequence shown here is derived from an EMBL/GenBank/DDBJ whole genome shotgun (WGS) entry which is preliminary data.</text>
</comment>
<sequence>MTTDAEYQARITSYNWDDLIKLWSEIKAKNTSNFWDAGKALEYLVLRAFQLDGAEVVWPYSVYIDGEEIEQIDGVVYAEGLSCIIECKDTIKPVKVEPIAKLRNQLLRRPAATIGSIFSVSGFTEASETLAGFIAPQTILLWGGEEIKYCLENKFIRKALIKKYRFCVEQGLANYNIKTEVLS</sequence>
<keyword evidence="2" id="KW-0540">Nuclease</keyword>
<dbReference type="RefSeq" id="WP_193941455.1">
    <property type="nucleotide sequence ID" value="NZ_JADEWB010000005.1"/>
</dbReference>
<gene>
    <name evidence="2" type="ORF">IQ227_01730</name>
</gene>
<dbReference type="InterPro" id="IPR007560">
    <property type="entry name" value="Restrct_endonuc_IV_Mrr"/>
</dbReference>
<dbReference type="GO" id="GO:0004519">
    <property type="term" value="F:endonuclease activity"/>
    <property type="evidence" value="ECO:0007669"/>
    <property type="project" value="UniProtKB-KW"/>
</dbReference>
<reference evidence="2 3" key="1">
    <citation type="submission" date="2020-10" db="EMBL/GenBank/DDBJ databases">
        <authorList>
            <person name="Castelo-Branco R."/>
            <person name="Eusebio N."/>
            <person name="Adriana R."/>
            <person name="Vieira A."/>
            <person name="Brugerolle De Fraissinette N."/>
            <person name="Rezende De Castro R."/>
            <person name="Schneider M.P."/>
            <person name="Vasconcelos V."/>
            <person name="Leao P.N."/>
        </authorList>
    </citation>
    <scope>NUCLEOTIDE SEQUENCE [LARGE SCALE GENOMIC DNA]</scope>
    <source>
        <strain evidence="2 3">LEGE 00250</strain>
    </source>
</reference>
<keyword evidence="2" id="KW-0378">Hydrolase</keyword>
<proteinExistence type="predicted"/>
<organism evidence="2 3">
    <name type="scientific">Sphaerospermopsis aphanizomenoides LEGE 00250</name>
    <dbReference type="NCBI Taxonomy" id="2777972"/>
    <lineage>
        <taxon>Bacteria</taxon>
        <taxon>Bacillati</taxon>
        <taxon>Cyanobacteriota</taxon>
        <taxon>Cyanophyceae</taxon>
        <taxon>Nostocales</taxon>
        <taxon>Aphanizomenonaceae</taxon>
        <taxon>Sphaerospermopsis</taxon>
        <taxon>Sphaerospermopsis aphanizomenoides</taxon>
    </lineage>
</organism>
<dbReference type="InterPro" id="IPR011335">
    <property type="entry name" value="Restrct_endonuc-II-like"/>
</dbReference>
<evidence type="ECO:0000313" key="2">
    <source>
        <dbReference type="EMBL" id="MBE9234790.1"/>
    </source>
</evidence>
<keyword evidence="3" id="KW-1185">Reference proteome</keyword>
<protein>
    <submittedName>
        <fullName evidence="2">Restriction endonuclease</fullName>
    </submittedName>
</protein>